<dbReference type="Gene3D" id="3.40.50.1820">
    <property type="entry name" value="alpha/beta hydrolase"/>
    <property type="match status" value="1"/>
</dbReference>
<organism evidence="2 3">
    <name type="scientific">Micromonospora costi</name>
    <dbReference type="NCBI Taxonomy" id="1530042"/>
    <lineage>
        <taxon>Bacteria</taxon>
        <taxon>Bacillati</taxon>
        <taxon>Actinomycetota</taxon>
        <taxon>Actinomycetes</taxon>
        <taxon>Micromonosporales</taxon>
        <taxon>Micromonosporaceae</taxon>
        <taxon>Micromonospora</taxon>
    </lineage>
</organism>
<evidence type="ECO:0000313" key="2">
    <source>
        <dbReference type="EMBL" id="RKN49849.1"/>
    </source>
</evidence>
<evidence type="ECO:0000313" key="3">
    <source>
        <dbReference type="Proteomes" id="UP000279968"/>
    </source>
</evidence>
<dbReference type="InterPro" id="IPR000073">
    <property type="entry name" value="AB_hydrolase_1"/>
</dbReference>
<dbReference type="Pfam" id="PF12697">
    <property type="entry name" value="Abhydrolase_6"/>
    <property type="match status" value="1"/>
</dbReference>
<comment type="caution">
    <text evidence="2">The sequence shown here is derived from an EMBL/GenBank/DDBJ whole genome shotgun (WGS) entry which is preliminary data.</text>
</comment>
<dbReference type="RefSeq" id="WP_120783433.1">
    <property type="nucleotide sequence ID" value="NZ_JBHLUP010000005.1"/>
</dbReference>
<dbReference type="AlphaFoldDB" id="A0A3A9ZNS7"/>
<dbReference type="GO" id="GO:0046503">
    <property type="term" value="P:glycerolipid catabolic process"/>
    <property type="evidence" value="ECO:0007669"/>
    <property type="project" value="TreeGrafter"/>
</dbReference>
<dbReference type="GO" id="GO:0004806">
    <property type="term" value="F:triacylglycerol lipase activity"/>
    <property type="evidence" value="ECO:0007669"/>
    <property type="project" value="TreeGrafter"/>
</dbReference>
<dbReference type="InterPro" id="IPR029058">
    <property type="entry name" value="AB_hydrolase_fold"/>
</dbReference>
<dbReference type="EMBL" id="RBAN01000011">
    <property type="protein sequence ID" value="RKN49849.1"/>
    <property type="molecule type" value="Genomic_DNA"/>
</dbReference>
<dbReference type="InterPro" id="IPR050471">
    <property type="entry name" value="AB_hydrolase"/>
</dbReference>
<protein>
    <submittedName>
        <fullName evidence="2">Alpha/beta hydrolase</fullName>
    </submittedName>
</protein>
<evidence type="ECO:0000259" key="1">
    <source>
        <dbReference type="Pfam" id="PF12697"/>
    </source>
</evidence>
<dbReference type="PANTHER" id="PTHR43433:SF5">
    <property type="entry name" value="AB HYDROLASE-1 DOMAIN-CONTAINING PROTEIN"/>
    <property type="match status" value="1"/>
</dbReference>
<dbReference type="PANTHER" id="PTHR43433">
    <property type="entry name" value="HYDROLASE, ALPHA/BETA FOLD FAMILY PROTEIN"/>
    <property type="match status" value="1"/>
</dbReference>
<keyword evidence="2" id="KW-0378">Hydrolase</keyword>
<dbReference type="OrthoDB" id="63519at2"/>
<dbReference type="Proteomes" id="UP000279968">
    <property type="component" value="Unassembled WGS sequence"/>
</dbReference>
<name>A0A3A9ZNS7_9ACTN</name>
<sequence length="264" mass="26901">MPQVTSADGTAIGYERTGAGPAVVLVDGAMCHRAGGPMRPLAAALSAHFTVHTYDRRGRGESGDAPTYAVAREVEDLRAVIAAAGGQAYVYGISSGAALALTAAAAGPAVTRLALFEPPFVAEVEDDVAGKEYTRQLHELLAAGRRGDAVALFMARVGIPAPVVAGMRSQPTWAAFEAIAPTLAYDDAVLGDGHVPRDRAAAVTVPTLVLAGGASPARLQRPAEATAAALPGATYRVLDGQTHDVSPEALAPVLVDFFGPSPSA</sequence>
<accession>A0A3A9ZNS7</accession>
<keyword evidence="3" id="KW-1185">Reference proteome</keyword>
<proteinExistence type="predicted"/>
<feature type="domain" description="AB hydrolase-1" evidence="1">
    <location>
        <begin position="38"/>
        <end position="248"/>
    </location>
</feature>
<gene>
    <name evidence="2" type="ORF">D7193_32145</name>
</gene>
<dbReference type="SUPFAM" id="SSF53474">
    <property type="entry name" value="alpha/beta-Hydrolases"/>
    <property type="match status" value="1"/>
</dbReference>
<reference evidence="2 3" key="1">
    <citation type="journal article" date="2015" name="Int. J. Syst. Evol. Microbiol.">
        <title>Micromonospora costi sp. nov., isolated from a leaf of Costus speciosus.</title>
        <authorList>
            <person name="Thawai C."/>
        </authorList>
    </citation>
    <scope>NUCLEOTIDE SEQUENCE [LARGE SCALE GENOMIC DNA]</scope>
    <source>
        <strain evidence="2 3">CS1-12</strain>
    </source>
</reference>